<protein>
    <submittedName>
        <fullName evidence="1">Uncharacterized protein</fullName>
    </submittedName>
</protein>
<name>A0A833SHA2_PHYIN</name>
<gene>
    <name evidence="1" type="ORF">GN244_ATG13545</name>
</gene>
<dbReference type="AlphaFoldDB" id="A0A833SHA2"/>
<evidence type="ECO:0000313" key="1">
    <source>
        <dbReference type="EMBL" id="KAF4034502.1"/>
    </source>
</evidence>
<accession>A0A833SHA2</accession>
<organism evidence="1 2">
    <name type="scientific">Phytophthora infestans</name>
    <name type="common">Potato late blight agent</name>
    <name type="synonym">Botrytis infestans</name>
    <dbReference type="NCBI Taxonomy" id="4787"/>
    <lineage>
        <taxon>Eukaryota</taxon>
        <taxon>Sar</taxon>
        <taxon>Stramenopiles</taxon>
        <taxon>Oomycota</taxon>
        <taxon>Peronosporomycetes</taxon>
        <taxon>Peronosporales</taxon>
        <taxon>Peronosporaceae</taxon>
        <taxon>Phytophthora</taxon>
    </lineage>
</organism>
<reference evidence="1" key="1">
    <citation type="submission" date="2020-04" db="EMBL/GenBank/DDBJ databases">
        <title>Hybrid Assembly of Korean Phytophthora infestans isolates.</title>
        <authorList>
            <person name="Prokchorchik M."/>
            <person name="Lee Y."/>
            <person name="Seo J."/>
            <person name="Cho J.-H."/>
            <person name="Park Y.-E."/>
            <person name="Jang D.-C."/>
            <person name="Im J.-S."/>
            <person name="Choi J.-G."/>
            <person name="Park H.-J."/>
            <person name="Lee G.-B."/>
            <person name="Lee Y.-G."/>
            <person name="Hong S.-Y."/>
            <person name="Cho K."/>
            <person name="Sohn K.H."/>
        </authorList>
    </citation>
    <scope>NUCLEOTIDE SEQUENCE</scope>
    <source>
        <strain evidence="1">KR_1_A1</strain>
    </source>
</reference>
<dbReference type="EMBL" id="WSZM01000363">
    <property type="protein sequence ID" value="KAF4034502.1"/>
    <property type="molecule type" value="Genomic_DNA"/>
</dbReference>
<evidence type="ECO:0000313" key="2">
    <source>
        <dbReference type="Proteomes" id="UP000602510"/>
    </source>
</evidence>
<dbReference type="Proteomes" id="UP000602510">
    <property type="component" value="Unassembled WGS sequence"/>
</dbReference>
<sequence length="51" mass="5826">MQTPYLYHVEDEGLFVLSKVMEMTQAEAMPKLRKPHEAIIVPKALVVLSQD</sequence>
<keyword evidence="2" id="KW-1185">Reference proteome</keyword>
<proteinExistence type="predicted"/>
<comment type="caution">
    <text evidence="1">The sequence shown here is derived from an EMBL/GenBank/DDBJ whole genome shotgun (WGS) entry which is preliminary data.</text>
</comment>